<comment type="caution">
    <text evidence="2">The sequence shown here is derived from an EMBL/GenBank/DDBJ whole genome shotgun (WGS) entry which is preliminary data.</text>
</comment>
<name>A0A9X9Q9G2_GULGU</name>
<dbReference type="Proteomes" id="UP000269945">
    <property type="component" value="Unassembled WGS sequence"/>
</dbReference>
<accession>A0A9X9Q9G2</accession>
<feature type="region of interest" description="Disordered" evidence="1">
    <location>
        <begin position="1"/>
        <end position="45"/>
    </location>
</feature>
<protein>
    <submittedName>
        <fullName evidence="2">Uncharacterized protein</fullName>
    </submittedName>
</protein>
<reference evidence="2 3" key="1">
    <citation type="submission" date="2018-10" db="EMBL/GenBank/DDBJ databases">
        <authorList>
            <person name="Ekblom R."/>
            <person name="Jareborg N."/>
        </authorList>
    </citation>
    <scope>NUCLEOTIDE SEQUENCE [LARGE SCALE GENOMIC DNA]</scope>
    <source>
        <tissue evidence="2">Muscle</tissue>
    </source>
</reference>
<dbReference type="EMBL" id="CYRY02045282">
    <property type="protein sequence ID" value="VCX40637.1"/>
    <property type="molecule type" value="Genomic_DNA"/>
</dbReference>
<evidence type="ECO:0000256" key="1">
    <source>
        <dbReference type="SAM" id="MobiDB-lite"/>
    </source>
</evidence>
<organism evidence="2 3">
    <name type="scientific">Gulo gulo</name>
    <name type="common">Wolverine</name>
    <name type="synonym">Gluton</name>
    <dbReference type="NCBI Taxonomy" id="48420"/>
    <lineage>
        <taxon>Eukaryota</taxon>
        <taxon>Metazoa</taxon>
        <taxon>Chordata</taxon>
        <taxon>Craniata</taxon>
        <taxon>Vertebrata</taxon>
        <taxon>Euteleostomi</taxon>
        <taxon>Mammalia</taxon>
        <taxon>Eutheria</taxon>
        <taxon>Laurasiatheria</taxon>
        <taxon>Carnivora</taxon>
        <taxon>Caniformia</taxon>
        <taxon>Musteloidea</taxon>
        <taxon>Mustelidae</taxon>
        <taxon>Guloninae</taxon>
        <taxon>Gulo</taxon>
    </lineage>
</organism>
<gene>
    <name evidence="2" type="ORF">BN2614_LOCUS2</name>
</gene>
<dbReference type="AlphaFoldDB" id="A0A9X9Q9G2"/>
<keyword evidence="3" id="KW-1185">Reference proteome</keyword>
<evidence type="ECO:0000313" key="2">
    <source>
        <dbReference type="EMBL" id="VCX40637.1"/>
    </source>
</evidence>
<feature type="compositionally biased region" description="Basic residues" evidence="1">
    <location>
        <begin position="11"/>
        <end position="21"/>
    </location>
</feature>
<sequence length="64" mass="7793">MKNSEPEKKFKPTCKKRKKRSNNLEQNAGNREPRQKEGHAHHHLYPRHLYPEELFLLLQLLYLE</sequence>
<proteinExistence type="predicted"/>
<evidence type="ECO:0000313" key="3">
    <source>
        <dbReference type="Proteomes" id="UP000269945"/>
    </source>
</evidence>
<feature type="compositionally biased region" description="Basic and acidic residues" evidence="1">
    <location>
        <begin position="1"/>
        <end position="10"/>
    </location>
</feature>